<feature type="compositionally biased region" description="Polar residues" evidence="1">
    <location>
        <begin position="536"/>
        <end position="550"/>
    </location>
</feature>
<reference evidence="5" key="2">
    <citation type="submission" date="2010-05" db="EMBL/GenBank/DDBJ databases">
        <title>The genome sequence of Magnaporthe poae strain ATCC 64411.</title>
        <authorList>
            <person name="Ma L.-J."/>
            <person name="Dead R."/>
            <person name="Young S."/>
            <person name="Zeng Q."/>
            <person name="Koehrsen M."/>
            <person name="Alvarado L."/>
            <person name="Berlin A."/>
            <person name="Chapman S.B."/>
            <person name="Chen Z."/>
            <person name="Freedman E."/>
            <person name="Gellesch M."/>
            <person name="Goldberg J."/>
            <person name="Griggs A."/>
            <person name="Gujja S."/>
            <person name="Heilman E.R."/>
            <person name="Heiman D."/>
            <person name="Hepburn T."/>
            <person name="Howarth C."/>
            <person name="Jen D."/>
            <person name="Larson L."/>
            <person name="Mehta T."/>
            <person name="Neiman D."/>
            <person name="Pearson M."/>
            <person name="Roberts A."/>
            <person name="Saif S."/>
            <person name="Shea T."/>
            <person name="Shenoy N."/>
            <person name="Sisk P."/>
            <person name="Stolte C."/>
            <person name="Sykes S."/>
            <person name="Walk T."/>
            <person name="White J."/>
            <person name="Yandava C."/>
            <person name="Haas B."/>
            <person name="Nusbaum C."/>
            <person name="Birren B."/>
        </authorList>
    </citation>
    <scope>NUCLEOTIDE SEQUENCE [LARGE SCALE GENOMIC DNA]</scope>
    <source>
        <strain evidence="5">ATCC 64411 / 73-15</strain>
    </source>
</reference>
<reference evidence="3" key="1">
    <citation type="submission" date="2010-05" db="EMBL/GenBank/DDBJ databases">
        <title>The Genome Sequence of Magnaporthe poae strain ATCC 64411.</title>
        <authorList>
            <consortium name="The Broad Institute Genome Sequencing Platform"/>
            <consortium name="Broad Institute Genome Sequencing Center for Infectious Disease"/>
            <person name="Ma L.-J."/>
            <person name="Dead R."/>
            <person name="Young S."/>
            <person name="Zeng Q."/>
            <person name="Koehrsen M."/>
            <person name="Alvarado L."/>
            <person name="Berlin A."/>
            <person name="Chapman S.B."/>
            <person name="Chen Z."/>
            <person name="Freedman E."/>
            <person name="Gellesch M."/>
            <person name="Goldberg J."/>
            <person name="Griggs A."/>
            <person name="Gujja S."/>
            <person name="Heilman E.R."/>
            <person name="Heiman D."/>
            <person name="Hepburn T."/>
            <person name="Howarth C."/>
            <person name="Jen D."/>
            <person name="Larson L."/>
            <person name="Mehta T."/>
            <person name="Neiman D."/>
            <person name="Pearson M."/>
            <person name="Roberts A."/>
            <person name="Saif S."/>
            <person name="Shea T."/>
            <person name="Shenoy N."/>
            <person name="Sisk P."/>
            <person name="Stolte C."/>
            <person name="Sykes S."/>
            <person name="Walk T."/>
            <person name="White J."/>
            <person name="Yandava C."/>
            <person name="Haas B."/>
            <person name="Nusbaum C."/>
            <person name="Birren B."/>
        </authorList>
    </citation>
    <scope>NUCLEOTIDE SEQUENCE</scope>
    <source>
        <strain evidence="3">ATCC 64411</strain>
    </source>
</reference>
<reference evidence="4" key="4">
    <citation type="journal article" date="2015" name="G3 (Bethesda)">
        <title>Genome sequences of three phytopathogenic species of the Magnaporthaceae family of fungi.</title>
        <authorList>
            <person name="Okagaki L.H."/>
            <person name="Nunes C.C."/>
            <person name="Sailsbery J."/>
            <person name="Clay B."/>
            <person name="Brown D."/>
            <person name="John T."/>
            <person name="Oh Y."/>
            <person name="Young N."/>
            <person name="Fitzgerald M."/>
            <person name="Haas B.J."/>
            <person name="Zeng Q."/>
            <person name="Young S."/>
            <person name="Adiconis X."/>
            <person name="Fan L."/>
            <person name="Levin J.Z."/>
            <person name="Mitchell T.K."/>
            <person name="Okubara P.A."/>
            <person name="Farman M.L."/>
            <person name="Kohn L.M."/>
            <person name="Birren B."/>
            <person name="Ma L.-J."/>
            <person name="Dean R.A."/>
        </authorList>
    </citation>
    <scope>NUCLEOTIDE SEQUENCE</scope>
    <source>
        <strain evidence="4">ATCC 64411 / 73-15</strain>
    </source>
</reference>
<evidence type="ECO:0000313" key="4">
    <source>
        <dbReference type="EnsemblFungi" id="MAPG_09220T0"/>
    </source>
</evidence>
<dbReference type="EMBL" id="ADBL01002256">
    <property type="status" value="NOT_ANNOTATED_CDS"/>
    <property type="molecule type" value="Genomic_DNA"/>
</dbReference>
<sequence>MGASTSRSECHALGVTPNCSNTAKGMKDGREVVTVIGDAHMGEVSTDGDIAGIGVVSVFVGVTSLAFLLSVIIVAFNLAKWLKWKSTLTPEEKQKRSGCAAAVSLTALCETIVLSCSDQQIFTGGAYSITLRYFKGCSITAYHYNMVANMMLLTCATHLLSLTVVRDYWRYPWLACVRVLITFLLFLTTGLLLSNQNSSQTNFPTDIPQPGVEPAPMFAPAICYQNGESSIQKSLGMTFGGGGDQLLDVIKNSTLNNKIRGWNWYIMMLLFYLAAFLLEVCRSLNRGSEEEGRKRHSITRGLKRAVMIGPKSSKILSRIGRLLILLYLVGGMAISGAAIITTSQYLLTLRVWARNAAWLKTEGESRRSSEDDATAFGQMIPMILSLLTIFALFEKWSEMGSPDRADRRYGFSGTVTYRSRSSSRPPSGKNKNGSDGSLAPSGGNGGAVAILNVSDKTFSALCEAKGPTSPGSTLIGSNTVTPGLTPMTPAFSGVGSPRSVYDNGLASPPLPHQQSPRNPSQVRFPTGPASAPLLGSNPSSPQLSGTAEQPQPQPYARDGRGSVPDPRHVRSSSESHPLPSQPTASPYTPQWRHASVPTTMGQYYQQQTMAAARAPTQHGYENAEGYFALPLPETPRGHELSRRAT</sequence>
<dbReference type="VEuPathDB" id="FungiDB:MAPG_09220"/>
<feature type="compositionally biased region" description="Basic and acidic residues" evidence="1">
    <location>
        <begin position="557"/>
        <end position="573"/>
    </location>
</feature>
<organism evidence="4 5">
    <name type="scientific">Magnaporthiopsis poae (strain ATCC 64411 / 73-15)</name>
    <name type="common">Kentucky bluegrass fungus</name>
    <name type="synonym">Magnaporthe poae</name>
    <dbReference type="NCBI Taxonomy" id="644358"/>
    <lineage>
        <taxon>Eukaryota</taxon>
        <taxon>Fungi</taxon>
        <taxon>Dikarya</taxon>
        <taxon>Ascomycota</taxon>
        <taxon>Pezizomycotina</taxon>
        <taxon>Sordariomycetes</taxon>
        <taxon>Sordariomycetidae</taxon>
        <taxon>Magnaporthales</taxon>
        <taxon>Magnaporthaceae</taxon>
        <taxon>Magnaporthiopsis</taxon>
    </lineage>
</organism>
<reference evidence="3" key="3">
    <citation type="submission" date="2011-03" db="EMBL/GenBank/DDBJ databases">
        <title>Annotation of Magnaporthe poae ATCC 64411.</title>
        <authorList>
            <person name="Ma L.-J."/>
            <person name="Dead R."/>
            <person name="Young S.K."/>
            <person name="Zeng Q."/>
            <person name="Gargeya S."/>
            <person name="Fitzgerald M."/>
            <person name="Haas B."/>
            <person name="Abouelleil A."/>
            <person name="Alvarado L."/>
            <person name="Arachchi H.M."/>
            <person name="Berlin A."/>
            <person name="Brown A."/>
            <person name="Chapman S.B."/>
            <person name="Chen Z."/>
            <person name="Dunbar C."/>
            <person name="Freedman E."/>
            <person name="Gearin G."/>
            <person name="Gellesch M."/>
            <person name="Goldberg J."/>
            <person name="Griggs A."/>
            <person name="Gujja S."/>
            <person name="Heiman D."/>
            <person name="Howarth C."/>
            <person name="Larson L."/>
            <person name="Lui A."/>
            <person name="MacDonald P.J.P."/>
            <person name="Mehta T."/>
            <person name="Montmayeur A."/>
            <person name="Murphy C."/>
            <person name="Neiman D."/>
            <person name="Pearson M."/>
            <person name="Priest M."/>
            <person name="Roberts A."/>
            <person name="Saif S."/>
            <person name="Shea T."/>
            <person name="Shenoy N."/>
            <person name="Sisk P."/>
            <person name="Stolte C."/>
            <person name="Sykes S."/>
            <person name="Yandava C."/>
            <person name="Wortman J."/>
            <person name="Nusbaum C."/>
            <person name="Birren B."/>
        </authorList>
    </citation>
    <scope>NUCLEOTIDE SEQUENCE</scope>
    <source>
        <strain evidence="3">ATCC 64411</strain>
    </source>
</reference>
<evidence type="ECO:0000313" key="5">
    <source>
        <dbReference type="Proteomes" id="UP000011715"/>
    </source>
</evidence>
<dbReference type="InterPro" id="IPR053018">
    <property type="entry name" value="Elsinochrome_Biosynth-Asso"/>
</dbReference>
<proteinExistence type="predicted"/>
<feature type="transmembrane region" description="Helical" evidence="2">
    <location>
        <begin position="142"/>
        <end position="164"/>
    </location>
</feature>
<keyword evidence="2" id="KW-0812">Transmembrane</keyword>
<protein>
    <submittedName>
        <fullName evidence="3 4">Uncharacterized protein</fullName>
    </submittedName>
</protein>
<dbReference type="PANTHER" id="PTHR37577:SF1">
    <property type="entry name" value="INTEGRAL MEMBRANE PROTEIN"/>
    <property type="match status" value="1"/>
</dbReference>
<dbReference type="PANTHER" id="PTHR37577">
    <property type="entry name" value="INTEGRAL MEMBRANE PROTEIN"/>
    <property type="match status" value="1"/>
</dbReference>
<feature type="transmembrane region" description="Helical" evidence="2">
    <location>
        <begin position="171"/>
        <end position="193"/>
    </location>
</feature>
<name>A0A0C4E9D8_MAGP6</name>
<feature type="region of interest" description="Disordered" evidence="1">
    <location>
        <begin position="416"/>
        <end position="441"/>
    </location>
</feature>
<dbReference type="OrthoDB" id="5427664at2759"/>
<gene>
    <name evidence="3" type="ORF">MAPG_09220</name>
</gene>
<feature type="transmembrane region" description="Helical" evidence="2">
    <location>
        <begin position="50"/>
        <end position="78"/>
    </location>
</feature>
<feature type="transmembrane region" description="Helical" evidence="2">
    <location>
        <begin position="322"/>
        <end position="347"/>
    </location>
</feature>
<dbReference type="AlphaFoldDB" id="A0A0C4E9D8"/>
<keyword evidence="5" id="KW-1185">Reference proteome</keyword>
<feature type="compositionally biased region" description="Polar residues" evidence="1">
    <location>
        <begin position="512"/>
        <end position="523"/>
    </location>
</feature>
<feature type="compositionally biased region" description="Low complexity" evidence="1">
    <location>
        <begin position="418"/>
        <end position="427"/>
    </location>
</feature>
<dbReference type="Proteomes" id="UP000011715">
    <property type="component" value="Unassembled WGS sequence"/>
</dbReference>
<dbReference type="STRING" id="644358.A0A0C4E9D8"/>
<reference evidence="4" key="5">
    <citation type="submission" date="2015-06" db="UniProtKB">
        <authorList>
            <consortium name="EnsemblFungi"/>
        </authorList>
    </citation>
    <scope>IDENTIFICATION</scope>
    <source>
        <strain evidence="4">ATCC 64411</strain>
    </source>
</reference>
<keyword evidence="2" id="KW-1133">Transmembrane helix</keyword>
<keyword evidence="2" id="KW-0472">Membrane</keyword>
<evidence type="ECO:0000313" key="3">
    <source>
        <dbReference type="EMBL" id="KLU90256.1"/>
    </source>
</evidence>
<dbReference type="eggNOG" id="ENOG502SN21">
    <property type="taxonomic scope" value="Eukaryota"/>
</dbReference>
<evidence type="ECO:0000256" key="1">
    <source>
        <dbReference type="SAM" id="MobiDB-lite"/>
    </source>
</evidence>
<dbReference type="EMBL" id="GL876974">
    <property type="protein sequence ID" value="KLU90256.1"/>
    <property type="molecule type" value="Genomic_DNA"/>
</dbReference>
<accession>A0A0C4E9D8</accession>
<dbReference type="EnsemblFungi" id="MAPG_09220T0">
    <property type="protein sequence ID" value="MAPG_09220T0"/>
    <property type="gene ID" value="MAPG_09220"/>
</dbReference>
<feature type="region of interest" description="Disordered" evidence="1">
    <location>
        <begin position="486"/>
        <end position="594"/>
    </location>
</feature>
<feature type="transmembrane region" description="Helical" evidence="2">
    <location>
        <begin position="262"/>
        <end position="285"/>
    </location>
</feature>
<evidence type="ECO:0000256" key="2">
    <source>
        <dbReference type="SAM" id="Phobius"/>
    </source>
</evidence>